<feature type="transmembrane region" description="Helical" evidence="2">
    <location>
        <begin position="161"/>
        <end position="179"/>
    </location>
</feature>
<evidence type="ECO:0000313" key="5">
    <source>
        <dbReference type="Proteomes" id="UP000054342"/>
    </source>
</evidence>
<feature type="signal peptide" evidence="3">
    <location>
        <begin position="1"/>
        <end position="23"/>
    </location>
</feature>
<dbReference type="HOGENOM" id="CLU_073624_0_1_1"/>
<keyword evidence="3" id="KW-0732">Signal</keyword>
<feature type="compositionally biased region" description="Low complexity" evidence="1">
    <location>
        <begin position="87"/>
        <end position="97"/>
    </location>
</feature>
<protein>
    <submittedName>
        <fullName evidence="4">Uncharacterized protein</fullName>
    </submittedName>
</protein>
<feature type="chain" id="PRO_5002239245" evidence="3">
    <location>
        <begin position="24"/>
        <end position="207"/>
    </location>
</feature>
<evidence type="ECO:0000256" key="3">
    <source>
        <dbReference type="SAM" id="SignalP"/>
    </source>
</evidence>
<evidence type="ECO:0000256" key="2">
    <source>
        <dbReference type="SAM" id="Phobius"/>
    </source>
</evidence>
<keyword evidence="2" id="KW-0472">Membrane</keyword>
<dbReference type="RefSeq" id="XP_013316890.1">
    <property type="nucleotide sequence ID" value="XM_013461436.1"/>
</dbReference>
<dbReference type="GeneID" id="25326882"/>
<evidence type="ECO:0000313" key="4">
    <source>
        <dbReference type="EMBL" id="KIW56306.1"/>
    </source>
</evidence>
<keyword evidence="5" id="KW-1185">Reference proteome</keyword>
<dbReference type="PANTHER" id="PTHR36854:SF1">
    <property type="entry name" value="TRANSMEMBRANE PROTEIN"/>
    <property type="match status" value="1"/>
</dbReference>
<organism evidence="4 5">
    <name type="scientific">Exophiala xenobiotica</name>
    <dbReference type="NCBI Taxonomy" id="348802"/>
    <lineage>
        <taxon>Eukaryota</taxon>
        <taxon>Fungi</taxon>
        <taxon>Dikarya</taxon>
        <taxon>Ascomycota</taxon>
        <taxon>Pezizomycotina</taxon>
        <taxon>Eurotiomycetes</taxon>
        <taxon>Chaetothyriomycetidae</taxon>
        <taxon>Chaetothyriales</taxon>
        <taxon>Herpotrichiellaceae</taxon>
        <taxon>Exophiala</taxon>
    </lineage>
</organism>
<keyword evidence="2" id="KW-1133">Transmembrane helix</keyword>
<evidence type="ECO:0000256" key="1">
    <source>
        <dbReference type="SAM" id="MobiDB-lite"/>
    </source>
</evidence>
<feature type="region of interest" description="Disordered" evidence="1">
    <location>
        <begin position="69"/>
        <end position="118"/>
    </location>
</feature>
<dbReference type="PANTHER" id="PTHR36854">
    <property type="entry name" value="CHROMOSOME 9, WHOLE GENOME SHOTGUN SEQUENCE"/>
    <property type="match status" value="1"/>
</dbReference>
<gene>
    <name evidence="4" type="ORF">PV05_04974</name>
</gene>
<reference evidence="4 5" key="1">
    <citation type="submission" date="2015-01" db="EMBL/GenBank/DDBJ databases">
        <title>The Genome Sequence of Exophiala xenobiotica CBS118157.</title>
        <authorList>
            <consortium name="The Broad Institute Genomics Platform"/>
            <person name="Cuomo C."/>
            <person name="de Hoog S."/>
            <person name="Gorbushina A."/>
            <person name="Stielow B."/>
            <person name="Teixiera M."/>
            <person name="Abouelleil A."/>
            <person name="Chapman S.B."/>
            <person name="Priest M."/>
            <person name="Young S.K."/>
            <person name="Wortman J."/>
            <person name="Nusbaum C."/>
            <person name="Birren B."/>
        </authorList>
    </citation>
    <scope>NUCLEOTIDE SEQUENCE [LARGE SCALE GENOMIC DNA]</scope>
    <source>
        <strain evidence="4 5">CBS 118157</strain>
    </source>
</reference>
<dbReference type="Proteomes" id="UP000054342">
    <property type="component" value="Unassembled WGS sequence"/>
</dbReference>
<dbReference type="EMBL" id="KN847319">
    <property type="protein sequence ID" value="KIW56306.1"/>
    <property type="molecule type" value="Genomic_DNA"/>
</dbReference>
<dbReference type="AlphaFoldDB" id="A0A0D2BUZ1"/>
<name>A0A0D2BUZ1_9EURO</name>
<proteinExistence type="predicted"/>
<accession>A0A0D2BUZ1</accession>
<sequence length="207" mass="22454">MRLLSSPFPLLLILICLLQPTLSAKSTATSFCKCICFNNSTIIALNPPPSSTRAARPHNLDVRSPAVHAGAGLFPGRDTDDEEDRAAAAASASAAAAPKEDDGDDANDHPPAAQPHKHHKLTCADCTRAFCLDYNLPICKNAGEEDVFTTCFQRDSLKDETVVVVFIFATAGLLGWALVKPWIDRLRERNTFMPLPQRDGPRTNSGR</sequence>
<dbReference type="OrthoDB" id="2142503at2759"/>
<keyword evidence="2" id="KW-0812">Transmembrane</keyword>